<keyword evidence="1" id="KW-1133">Transmembrane helix</keyword>
<dbReference type="EMBL" id="HBUF01125330">
    <property type="protein sequence ID" value="CAG6643060.1"/>
    <property type="molecule type" value="Transcribed_RNA"/>
</dbReference>
<protein>
    <submittedName>
        <fullName evidence="2">Uncharacterized protein</fullName>
    </submittedName>
</protein>
<dbReference type="AlphaFoldDB" id="A0A8D8R2F3"/>
<accession>A0A8D8R2F3</accession>
<proteinExistence type="predicted"/>
<name>A0A8D8R2F3_9HEMI</name>
<sequence length="144" mass="15231">MPPACSRVFFLPSPPPISGTVTPASSSFLTFSRICVLASFVLPFLGLVSPFPTPASSISFSMSIFSVLDFFPFINSLLGPVFGSTFSTSALALAVGSSLSISTPAFTAMGFLRFGKSTMKSFVLNGLEHLRSLNLRVGVSMVFN</sequence>
<dbReference type="EMBL" id="HBUF01125331">
    <property type="protein sequence ID" value="CAG6643062.1"/>
    <property type="molecule type" value="Transcribed_RNA"/>
</dbReference>
<keyword evidence="1" id="KW-0472">Membrane</keyword>
<dbReference type="EMBL" id="HBUF01125332">
    <property type="protein sequence ID" value="CAG6643064.1"/>
    <property type="molecule type" value="Transcribed_RNA"/>
</dbReference>
<evidence type="ECO:0000256" key="1">
    <source>
        <dbReference type="SAM" id="Phobius"/>
    </source>
</evidence>
<feature type="transmembrane region" description="Helical" evidence="1">
    <location>
        <begin position="29"/>
        <end position="48"/>
    </location>
</feature>
<feature type="transmembrane region" description="Helical" evidence="1">
    <location>
        <begin position="90"/>
        <end position="112"/>
    </location>
</feature>
<feature type="transmembrane region" description="Helical" evidence="1">
    <location>
        <begin position="60"/>
        <end position="78"/>
    </location>
</feature>
<reference evidence="2" key="1">
    <citation type="submission" date="2021-05" db="EMBL/GenBank/DDBJ databases">
        <authorList>
            <person name="Alioto T."/>
            <person name="Alioto T."/>
            <person name="Gomez Garrido J."/>
        </authorList>
    </citation>
    <scope>NUCLEOTIDE SEQUENCE</scope>
</reference>
<keyword evidence="1" id="KW-0812">Transmembrane</keyword>
<evidence type="ECO:0000313" key="2">
    <source>
        <dbReference type="EMBL" id="CAG6643060.1"/>
    </source>
</evidence>
<organism evidence="2">
    <name type="scientific">Cacopsylla melanoneura</name>
    <dbReference type="NCBI Taxonomy" id="428564"/>
    <lineage>
        <taxon>Eukaryota</taxon>
        <taxon>Metazoa</taxon>
        <taxon>Ecdysozoa</taxon>
        <taxon>Arthropoda</taxon>
        <taxon>Hexapoda</taxon>
        <taxon>Insecta</taxon>
        <taxon>Pterygota</taxon>
        <taxon>Neoptera</taxon>
        <taxon>Paraneoptera</taxon>
        <taxon>Hemiptera</taxon>
        <taxon>Sternorrhyncha</taxon>
        <taxon>Psylloidea</taxon>
        <taxon>Psyllidae</taxon>
        <taxon>Psyllinae</taxon>
        <taxon>Cacopsylla</taxon>
    </lineage>
</organism>